<keyword evidence="1" id="KW-0472">Membrane</keyword>
<dbReference type="AlphaFoldDB" id="A0A1M7RMD8"/>
<feature type="transmembrane region" description="Helical" evidence="1">
    <location>
        <begin position="47"/>
        <end position="67"/>
    </location>
</feature>
<evidence type="ECO:0000256" key="1">
    <source>
        <dbReference type="SAM" id="Phobius"/>
    </source>
</evidence>
<dbReference type="STRING" id="134849.SAMN05443668_1235"/>
<keyword evidence="1" id="KW-0812">Transmembrane</keyword>
<dbReference type="OrthoDB" id="3297477at2"/>
<feature type="transmembrane region" description="Helical" evidence="1">
    <location>
        <begin position="196"/>
        <end position="217"/>
    </location>
</feature>
<keyword evidence="1" id="KW-1133">Transmembrane helix</keyword>
<gene>
    <name evidence="2" type="ORF">SAMN05443668_1235</name>
</gene>
<dbReference type="Proteomes" id="UP000184440">
    <property type="component" value="Unassembled WGS sequence"/>
</dbReference>
<sequence>MSPLRAEFTKLRTLRSTAWLPVVAAATTVGLSAVVCAVAVTGDPIRLVLSGVTLGQVPLVAAATLAITGEYQTGLIRPTLTATPQRLVLFAAKILALVATILPFCLLGVVAALLAGDAILADFSPADGATLRAAGGAVGYLGLVALMTFGLATAIRGTAPALLTVLALLFLTPQLAQLVTAEPWHTRLEKYAPMNAGLAVLGAYGGAALVLGAVLFVRRDA</sequence>
<feature type="transmembrane region" description="Helical" evidence="1">
    <location>
        <begin position="20"/>
        <end position="41"/>
    </location>
</feature>
<proteinExistence type="predicted"/>
<evidence type="ECO:0000313" key="2">
    <source>
        <dbReference type="EMBL" id="SHN47359.1"/>
    </source>
</evidence>
<dbReference type="EMBL" id="FRCS01000023">
    <property type="protein sequence ID" value="SHN47359.1"/>
    <property type="molecule type" value="Genomic_DNA"/>
</dbReference>
<dbReference type="RefSeq" id="WP_073265152.1">
    <property type="nucleotide sequence ID" value="NZ_FRCS01000023.1"/>
</dbReference>
<feature type="transmembrane region" description="Helical" evidence="1">
    <location>
        <begin position="133"/>
        <end position="152"/>
    </location>
</feature>
<accession>A0A1M7RMD8</accession>
<evidence type="ECO:0000313" key="3">
    <source>
        <dbReference type="Proteomes" id="UP000184440"/>
    </source>
</evidence>
<feature type="transmembrane region" description="Helical" evidence="1">
    <location>
        <begin position="159"/>
        <end position="176"/>
    </location>
</feature>
<keyword evidence="3" id="KW-1185">Reference proteome</keyword>
<reference evidence="2 3" key="1">
    <citation type="submission" date="2016-11" db="EMBL/GenBank/DDBJ databases">
        <authorList>
            <person name="Jaros S."/>
            <person name="Januszkiewicz K."/>
            <person name="Wedrychowicz H."/>
        </authorList>
    </citation>
    <scope>NUCLEOTIDE SEQUENCE [LARGE SCALE GENOMIC DNA]</scope>
    <source>
        <strain evidence="2 3">DSM 46144</strain>
    </source>
</reference>
<feature type="transmembrane region" description="Helical" evidence="1">
    <location>
        <begin position="87"/>
        <end position="113"/>
    </location>
</feature>
<name>A0A1M7RMD8_9ACTN</name>
<evidence type="ECO:0008006" key="4">
    <source>
        <dbReference type="Google" id="ProtNLM"/>
    </source>
</evidence>
<protein>
    <recommendedName>
        <fullName evidence="4">ABC-2 type transport system permease protein</fullName>
    </recommendedName>
</protein>
<organism evidence="2 3">
    <name type="scientific">Cryptosporangium aurantiacum</name>
    <dbReference type="NCBI Taxonomy" id="134849"/>
    <lineage>
        <taxon>Bacteria</taxon>
        <taxon>Bacillati</taxon>
        <taxon>Actinomycetota</taxon>
        <taxon>Actinomycetes</taxon>
        <taxon>Cryptosporangiales</taxon>
        <taxon>Cryptosporangiaceae</taxon>
        <taxon>Cryptosporangium</taxon>
    </lineage>
</organism>